<evidence type="ECO:0000313" key="2">
    <source>
        <dbReference type="EMBL" id="RLU24464.1"/>
    </source>
</evidence>
<dbReference type="Proteomes" id="UP000279307">
    <property type="component" value="Chromosome 3"/>
</dbReference>
<feature type="compositionally biased region" description="Pro residues" evidence="1">
    <location>
        <begin position="1075"/>
        <end position="1091"/>
    </location>
</feature>
<dbReference type="EMBL" id="QOIP01000003">
    <property type="protein sequence ID" value="RLU24464.1"/>
    <property type="molecule type" value="Genomic_DNA"/>
</dbReference>
<feature type="compositionally biased region" description="Pro residues" evidence="1">
    <location>
        <begin position="308"/>
        <end position="321"/>
    </location>
</feature>
<feature type="region of interest" description="Disordered" evidence="1">
    <location>
        <begin position="1"/>
        <end position="279"/>
    </location>
</feature>
<feature type="compositionally biased region" description="Basic and acidic residues" evidence="1">
    <location>
        <begin position="249"/>
        <end position="267"/>
    </location>
</feature>
<feature type="region of interest" description="Disordered" evidence="1">
    <location>
        <begin position="951"/>
        <end position="991"/>
    </location>
</feature>
<feature type="region of interest" description="Disordered" evidence="1">
    <location>
        <begin position="1066"/>
        <end position="1092"/>
    </location>
</feature>
<feature type="compositionally biased region" description="Low complexity" evidence="1">
    <location>
        <begin position="322"/>
        <end position="346"/>
    </location>
</feature>
<proteinExistence type="predicted"/>
<name>A0A3L8DVJ4_OOCBI</name>
<dbReference type="OrthoDB" id="8196194at2759"/>
<protein>
    <submittedName>
        <fullName evidence="2">Uncharacterized protein</fullName>
    </submittedName>
</protein>
<feature type="region of interest" description="Disordered" evidence="1">
    <location>
        <begin position="868"/>
        <end position="891"/>
    </location>
</feature>
<feature type="region of interest" description="Disordered" evidence="1">
    <location>
        <begin position="426"/>
        <end position="491"/>
    </location>
</feature>
<evidence type="ECO:0000256" key="1">
    <source>
        <dbReference type="SAM" id="MobiDB-lite"/>
    </source>
</evidence>
<feature type="compositionally biased region" description="Low complexity" evidence="1">
    <location>
        <begin position="200"/>
        <end position="214"/>
    </location>
</feature>
<reference evidence="2" key="1">
    <citation type="journal article" date="2018" name="Genome Res.">
        <title>The genomic architecture and molecular evolution of ant odorant receptors.</title>
        <authorList>
            <person name="McKenzie S.K."/>
            <person name="Kronauer D.J.C."/>
        </authorList>
    </citation>
    <scope>NUCLEOTIDE SEQUENCE [LARGE SCALE GENOMIC DNA]</scope>
    <source>
        <strain evidence="2">Clonal line C1</strain>
    </source>
</reference>
<dbReference type="AlphaFoldDB" id="A0A3L8DVJ4"/>
<feature type="compositionally biased region" description="Low complexity" evidence="1">
    <location>
        <begin position="221"/>
        <end position="230"/>
    </location>
</feature>
<sequence>MGARQSKRSVDITTTPKKEGIPAEGGVVGDAAAPGDGKLERIEEADTKPTTNGIAPHTDTTEDKEKDKDEATEKDKEKEQPQQEEVKEVKAEETKQESTGESPAEVAEVTTPTEATPASPDTVTSPDNKEAKKKDKKKKWSFRSISFSKKDKTKPNREETPKNGDVTKEEPLAEGGEEAENATAASSSPLEEKSEASSPSADEQVAAPVAASAAETKEETAAASPAAASPVEEKKEEPTPSAPTPVPSVEDKKEEAVEKVEAEKKVVEVSQSTGGQSVTDPVEVPVYRVQPVATPSIIERKTSEELPSLPPSSPPPTPIDPSPLQQARQAAASATALAEALKLPAEAVDEEESTLTRVVDATSPSSREENLAESIAITTPAIASLTSPGPSADSPPTIVPAKVECPPVVEARIEFQDAKKVGEILASSRDNEEEAGKVESVSESLVAMEEVSECREEGDANRVEEAPLAMERDETIDNKNTQSEVGCPLIPKEIEPFVKDSLKEGDSSDEKSPASNMIETRSMVKNETTVPVVAATDELMNQTLPVVECQIKNEINTRADPMKTNVSSNSGFNENLEAEASTEIETNDACSAAKQHLSSENFKTEKMAAVLDETTRHVERLSDSDLLTVEKCVNVETEESSENLSSVKLVGSSSRELERSEAKAAEQLCGKLIEIEHDYAQDALMESKDERVATVTSPCELFMNSEEGPLSVSEDILVEAIPAMIIPEDDSIEELTDTTESVKVIPETDEERLENEPESDTALPTEETLISEELEDMSVPEESLNEFASVPGIMKDEAKTVDVEDTLRFPPPEDLVEFLQIPEFQGTVSALEPIEEKSIVVSITETETAMTSLAQAEIERCFLSPKDRVTPSDSCPLDSEATQRSRLSDAPTCTLSPGFENVPISLEDLPPAPEDTDSQTLDSFDYPLPPEELSCPSPPVVPANASIIEPPPPSPPASVEHAACPRDPTETLLTPPVSPSSHNSNVNTASGIATNDLTMTNSCDQSDVESKESLAAECPAKTESQDGALCQLSNTIPLTAAQEHHQNAPEVEAPVENNIAHDISTTESLDEAPKVAPPAVPTEAPASPPTAPAITEDVASVTKAIEEIDISDKAVAAAVNEAIECNTNEIIADAHHQNNINE</sequence>
<accession>A0A3L8DVJ4</accession>
<comment type="caution">
    <text evidence="2">The sequence shown here is derived from an EMBL/GenBank/DDBJ whole genome shotgun (WGS) entry which is preliminary data.</text>
</comment>
<feature type="compositionally biased region" description="Basic and acidic residues" evidence="1">
    <location>
        <begin position="452"/>
        <end position="477"/>
    </location>
</feature>
<gene>
    <name evidence="2" type="ORF">DMN91_002553</name>
</gene>
<feature type="compositionally biased region" description="Low complexity" evidence="1">
    <location>
        <begin position="22"/>
        <end position="36"/>
    </location>
</feature>
<feature type="compositionally biased region" description="Basic and acidic residues" evidence="1">
    <location>
        <begin position="148"/>
        <end position="171"/>
    </location>
</feature>
<reference evidence="2" key="2">
    <citation type="submission" date="2018-07" db="EMBL/GenBank/DDBJ databases">
        <authorList>
            <person name="Mckenzie S.K."/>
            <person name="Kronauer D.J.C."/>
        </authorList>
    </citation>
    <scope>NUCLEOTIDE SEQUENCE</scope>
    <source>
        <strain evidence="2">Clonal line C1</strain>
    </source>
</reference>
<organism evidence="2">
    <name type="scientific">Ooceraea biroi</name>
    <name type="common">Clonal raider ant</name>
    <name type="synonym">Cerapachys biroi</name>
    <dbReference type="NCBI Taxonomy" id="2015173"/>
    <lineage>
        <taxon>Eukaryota</taxon>
        <taxon>Metazoa</taxon>
        <taxon>Ecdysozoa</taxon>
        <taxon>Arthropoda</taxon>
        <taxon>Hexapoda</taxon>
        <taxon>Insecta</taxon>
        <taxon>Pterygota</taxon>
        <taxon>Neoptera</taxon>
        <taxon>Endopterygota</taxon>
        <taxon>Hymenoptera</taxon>
        <taxon>Apocrita</taxon>
        <taxon>Aculeata</taxon>
        <taxon>Formicoidea</taxon>
        <taxon>Formicidae</taxon>
        <taxon>Dorylinae</taxon>
        <taxon>Ooceraea</taxon>
    </lineage>
</organism>
<feature type="compositionally biased region" description="Low complexity" evidence="1">
    <location>
        <begin position="103"/>
        <end position="118"/>
    </location>
</feature>
<feature type="compositionally biased region" description="Basic and acidic residues" evidence="1">
    <location>
        <begin position="59"/>
        <end position="98"/>
    </location>
</feature>
<feature type="compositionally biased region" description="Basic and acidic residues" evidence="1">
    <location>
        <begin position="37"/>
        <end position="47"/>
    </location>
</feature>
<feature type="region of interest" description="Disordered" evidence="1">
    <location>
        <begin position="294"/>
        <end position="372"/>
    </location>
</feature>
<feature type="compositionally biased region" description="Polar residues" evidence="1">
    <location>
        <begin position="270"/>
        <end position="279"/>
    </location>
</feature>